<keyword evidence="2" id="KW-1185">Reference proteome</keyword>
<dbReference type="Pfam" id="PF04391">
    <property type="entry name" value="DUF533"/>
    <property type="match status" value="1"/>
</dbReference>
<dbReference type="InterPro" id="IPR029024">
    <property type="entry name" value="TerB-like"/>
</dbReference>
<reference evidence="1 2" key="1">
    <citation type="submission" date="2024-06" db="EMBL/GenBank/DDBJ databases">
        <title>Genomic Encyclopedia of Type Strains, Phase IV (KMG-IV): sequencing the most valuable type-strain genomes for metagenomic binning, comparative biology and taxonomic classification.</title>
        <authorList>
            <person name="Goeker M."/>
        </authorList>
    </citation>
    <scope>NUCLEOTIDE SEQUENCE [LARGE SCALE GENOMIC DNA]</scope>
    <source>
        <strain evidence="1 2">DSM 21331</strain>
    </source>
</reference>
<dbReference type="InterPro" id="IPR007486">
    <property type="entry name" value="YebE"/>
</dbReference>
<dbReference type="Gene3D" id="1.10.3680.10">
    <property type="entry name" value="TerB-like"/>
    <property type="match status" value="1"/>
</dbReference>
<evidence type="ECO:0000313" key="2">
    <source>
        <dbReference type="Proteomes" id="UP001549145"/>
    </source>
</evidence>
<accession>A0ABV2L2H2</accession>
<dbReference type="CDD" id="cd07178">
    <property type="entry name" value="terB_like_YebE"/>
    <property type="match status" value="1"/>
</dbReference>
<gene>
    <name evidence="1" type="ORF">ABID43_001077</name>
</gene>
<name>A0ABV2L2H2_9HYPH</name>
<dbReference type="EMBL" id="JBEPMM010000002">
    <property type="protein sequence ID" value="MET3691552.1"/>
    <property type="molecule type" value="Genomic_DNA"/>
</dbReference>
<protein>
    <submittedName>
        <fullName evidence="1">Uncharacterized membrane protein YebE (DUF533 family)</fullName>
    </submittedName>
</protein>
<organism evidence="1 2">
    <name type="scientific">Methylobacterium goesingense</name>
    <dbReference type="NCBI Taxonomy" id="243690"/>
    <lineage>
        <taxon>Bacteria</taxon>
        <taxon>Pseudomonadati</taxon>
        <taxon>Pseudomonadota</taxon>
        <taxon>Alphaproteobacteria</taxon>
        <taxon>Hyphomicrobiales</taxon>
        <taxon>Methylobacteriaceae</taxon>
        <taxon>Methylobacterium</taxon>
    </lineage>
</organism>
<dbReference type="Proteomes" id="UP001549145">
    <property type="component" value="Unassembled WGS sequence"/>
</dbReference>
<evidence type="ECO:0000313" key="1">
    <source>
        <dbReference type="EMBL" id="MET3691552.1"/>
    </source>
</evidence>
<dbReference type="SUPFAM" id="SSF158682">
    <property type="entry name" value="TerB-like"/>
    <property type="match status" value="1"/>
</dbReference>
<comment type="caution">
    <text evidence="1">The sequence shown here is derived from an EMBL/GenBank/DDBJ whole genome shotgun (WGS) entry which is preliminary data.</text>
</comment>
<dbReference type="RefSeq" id="WP_238283039.1">
    <property type="nucleotide sequence ID" value="NZ_BPQL01000237.1"/>
</dbReference>
<proteinExistence type="predicted"/>
<sequence>MVDAKPSIDAKPVVEAMVRLRRSGLIAATALGGLALVAGLAARALRGADTTESTATEPPVNEDEARIMLRAMVAATLADGQIDADERRRLDAAVQAAGIERDGAAWLEAEIADPADVDEIAERVRTPEQATRIYSAVRLSVLTDTLQEREFLKMLAAALDVPSEAVARIEAAIDD</sequence>